<evidence type="ECO:0000313" key="3">
    <source>
        <dbReference type="EMBL" id="PQO26560.1"/>
    </source>
</evidence>
<dbReference type="PRINTS" id="PR00081">
    <property type="entry name" value="GDHRDH"/>
</dbReference>
<gene>
    <name evidence="3" type="ORF">C5Y98_29675</name>
</gene>
<evidence type="ECO:0000256" key="2">
    <source>
        <dbReference type="ARBA" id="ARBA00023002"/>
    </source>
</evidence>
<dbReference type="Gene3D" id="3.40.50.720">
    <property type="entry name" value="NAD(P)-binding Rossmann-like Domain"/>
    <property type="match status" value="1"/>
</dbReference>
<accession>A0A2S8F330</accession>
<dbReference type="PANTHER" id="PTHR43477:SF1">
    <property type="entry name" value="DIHYDROANTICAPSIN 7-DEHYDROGENASE"/>
    <property type="match status" value="1"/>
</dbReference>
<dbReference type="EMBL" id="PUIB01000030">
    <property type="protein sequence ID" value="PQO26560.1"/>
    <property type="molecule type" value="Genomic_DNA"/>
</dbReference>
<dbReference type="InterPro" id="IPR036291">
    <property type="entry name" value="NAD(P)-bd_dom_sf"/>
</dbReference>
<comment type="caution">
    <text evidence="3">The sequence shown here is derived from an EMBL/GenBank/DDBJ whole genome shotgun (WGS) entry which is preliminary data.</text>
</comment>
<evidence type="ECO:0000256" key="1">
    <source>
        <dbReference type="ARBA" id="ARBA00006484"/>
    </source>
</evidence>
<reference evidence="3 4" key="1">
    <citation type="submission" date="2018-02" db="EMBL/GenBank/DDBJ databases">
        <title>Comparative genomes isolates from brazilian mangrove.</title>
        <authorList>
            <person name="Araujo J.E."/>
            <person name="Taketani R.G."/>
            <person name="Silva M.C.P."/>
            <person name="Loureco M.V."/>
            <person name="Andreote F.D."/>
        </authorList>
    </citation>
    <scope>NUCLEOTIDE SEQUENCE [LARGE SCALE GENOMIC DNA]</scope>
    <source>
        <strain evidence="3 4">NAP PRIS-MGV</strain>
    </source>
</reference>
<dbReference type="CDD" id="cd05233">
    <property type="entry name" value="SDR_c"/>
    <property type="match status" value="1"/>
</dbReference>
<dbReference type="RefSeq" id="WP_105360127.1">
    <property type="nucleotide sequence ID" value="NZ_PUIB01000030.1"/>
</dbReference>
<dbReference type="OrthoDB" id="9803333at2"/>
<dbReference type="GO" id="GO:0016491">
    <property type="term" value="F:oxidoreductase activity"/>
    <property type="evidence" value="ECO:0007669"/>
    <property type="project" value="UniProtKB-KW"/>
</dbReference>
<sequence>MPFTAILGATGTIGSCLAQRLTSSGNPVLLVGRSAEKLEKLGAALQQPWVAANLQQSESLEADLRQASEQHGPLDALVCCVGSILLKPAHLTSDEEFQDVVAANLFTAFATIRAGAKLLRQRGGSIVLFASAAAEIGISNHEAIAAAKGGVIGLARSAAATYAPQNVRVNVISPGLIRTELTRRIWENPSAAAASQKMHALGRLGEPEQAASLVEWLLQPENDWMTGQVIGLDGGLAHLLPRG</sequence>
<dbReference type="Proteomes" id="UP000239388">
    <property type="component" value="Unassembled WGS sequence"/>
</dbReference>
<comment type="similarity">
    <text evidence="1">Belongs to the short-chain dehydrogenases/reductases (SDR) family.</text>
</comment>
<dbReference type="InterPro" id="IPR002347">
    <property type="entry name" value="SDR_fam"/>
</dbReference>
<dbReference type="AlphaFoldDB" id="A0A2S8F330"/>
<name>A0A2S8F330_9BACT</name>
<keyword evidence="2" id="KW-0560">Oxidoreductase</keyword>
<proteinExistence type="inferred from homology"/>
<protein>
    <submittedName>
        <fullName evidence="3">Oxidoreductase</fullName>
    </submittedName>
</protein>
<dbReference type="Pfam" id="PF13561">
    <property type="entry name" value="adh_short_C2"/>
    <property type="match status" value="1"/>
</dbReference>
<dbReference type="InterPro" id="IPR051122">
    <property type="entry name" value="SDR_DHRS6-like"/>
</dbReference>
<dbReference type="SUPFAM" id="SSF51735">
    <property type="entry name" value="NAD(P)-binding Rossmann-fold domains"/>
    <property type="match status" value="1"/>
</dbReference>
<organism evidence="3 4">
    <name type="scientific">Blastopirellula marina</name>
    <dbReference type="NCBI Taxonomy" id="124"/>
    <lineage>
        <taxon>Bacteria</taxon>
        <taxon>Pseudomonadati</taxon>
        <taxon>Planctomycetota</taxon>
        <taxon>Planctomycetia</taxon>
        <taxon>Pirellulales</taxon>
        <taxon>Pirellulaceae</taxon>
        <taxon>Blastopirellula</taxon>
    </lineage>
</organism>
<dbReference type="PANTHER" id="PTHR43477">
    <property type="entry name" value="DIHYDROANTICAPSIN 7-DEHYDROGENASE"/>
    <property type="match status" value="1"/>
</dbReference>
<evidence type="ECO:0000313" key="4">
    <source>
        <dbReference type="Proteomes" id="UP000239388"/>
    </source>
</evidence>